<evidence type="ECO:0000313" key="5">
    <source>
        <dbReference type="Proteomes" id="UP000717515"/>
    </source>
</evidence>
<gene>
    <name evidence="4" type="ORF">KVV02_001339</name>
</gene>
<keyword evidence="1" id="KW-0378">Hydrolase</keyword>
<dbReference type="AlphaFoldDB" id="A0A9P8CTN9"/>
<sequence>MISWLLPLSVAFLATADALQSTTQTRFAYKDCQPADIKKLVVFGDSFSDNGNVYRISNGSWPVASSYPDGRFTNGPNWADYVAKDGRFKMDNFAFGSATTDSETVQGYSGSKSDIPVPGFLQQINDLYLPGQSSENIDELDSTLFVVNFQGNDYYFDEDIGPKPVLANIERGIHRLVEVGARHILVVENLDLGRLPYYLPDKTVSREYSALSRAQYHGYRQMIQRMAQKYGRPARRGRRSAGRSNSFQTCRGEQEISSKMDQRPETRVNVAFFDLHTLLHRMASPQSLKRMGIADAEHGCLSDDGKTRCPHPDQVFYYDSFHASTKVHREIATSILHHL</sequence>
<dbReference type="Gene3D" id="3.40.50.1110">
    <property type="entry name" value="SGNH hydrolase"/>
    <property type="match status" value="1"/>
</dbReference>
<evidence type="ECO:0000256" key="2">
    <source>
        <dbReference type="SAM" id="MobiDB-lite"/>
    </source>
</evidence>
<name>A0A9P8CTN9_MORAP</name>
<feature type="chain" id="PRO_5040139708" evidence="3">
    <location>
        <begin position="19"/>
        <end position="339"/>
    </location>
</feature>
<feature type="compositionally biased region" description="Basic residues" evidence="2">
    <location>
        <begin position="232"/>
        <end position="241"/>
    </location>
</feature>
<feature type="region of interest" description="Disordered" evidence="2">
    <location>
        <begin position="231"/>
        <end position="261"/>
    </location>
</feature>
<keyword evidence="3" id="KW-0732">Signal</keyword>
<dbReference type="EMBL" id="JAIFTL010000618">
    <property type="protein sequence ID" value="KAG9319118.1"/>
    <property type="molecule type" value="Genomic_DNA"/>
</dbReference>
<dbReference type="InterPro" id="IPR051058">
    <property type="entry name" value="GDSL_Est/Lipase"/>
</dbReference>
<protein>
    <submittedName>
        <fullName evidence="4">Uncharacterized protein</fullName>
    </submittedName>
</protein>
<organism evidence="4 5">
    <name type="scientific">Mortierella alpina</name>
    <name type="common">Oleaginous fungus</name>
    <name type="synonym">Mortierella renispora</name>
    <dbReference type="NCBI Taxonomy" id="64518"/>
    <lineage>
        <taxon>Eukaryota</taxon>
        <taxon>Fungi</taxon>
        <taxon>Fungi incertae sedis</taxon>
        <taxon>Mucoromycota</taxon>
        <taxon>Mortierellomycotina</taxon>
        <taxon>Mortierellomycetes</taxon>
        <taxon>Mortierellales</taxon>
        <taxon>Mortierellaceae</taxon>
        <taxon>Mortierella</taxon>
    </lineage>
</organism>
<dbReference type="SUPFAM" id="SSF52266">
    <property type="entry name" value="SGNH hydrolase"/>
    <property type="match status" value="1"/>
</dbReference>
<dbReference type="InterPro" id="IPR036514">
    <property type="entry name" value="SGNH_hydro_sf"/>
</dbReference>
<dbReference type="GO" id="GO:0016788">
    <property type="term" value="F:hydrolase activity, acting on ester bonds"/>
    <property type="evidence" value="ECO:0007669"/>
    <property type="project" value="InterPro"/>
</dbReference>
<feature type="compositionally biased region" description="Basic and acidic residues" evidence="2">
    <location>
        <begin position="252"/>
        <end position="261"/>
    </location>
</feature>
<dbReference type="CDD" id="cd01846">
    <property type="entry name" value="fatty_acyltransferase_like"/>
    <property type="match status" value="1"/>
</dbReference>
<evidence type="ECO:0000256" key="1">
    <source>
        <dbReference type="ARBA" id="ARBA00022801"/>
    </source>
</evidence>
<dbReference type="PANTHER" id="PTHR45648">
    <property type="entry name" value="GDSL LIPASE/ACYLHYDROLASE FAMILY PROTEIN (AFU_ORTHOLOGUE AFUA_4G14700)"/>
    <property type="match status" value="1"/>
</dbReference>
<accession>A0A9P8CTN9</accession>
<reference evidence="4" key="1">
    <citation type="submission" date="2021-07" db="EMBL/GenBank/DDBJ databases">
        <title>Draft genome of Mortierella alpina, strain LL118, isolated from an aspen leaf litter sample.</title>
        <authorList>
            <person name="Yang S."/>
            <person name="Vinatzer B.A."/>
        </authorList>
    </citation>
    <scope>NUCLEOTIDE SEQUENCE</scope>
    <source>
        <strain evidence="4">LL118</strain>
    </source>
</reference>
<dbReference type="InterPro" id="IPR001087">
    <property type="entry name" value="GDSL"/>
</dbReference>
<dbReference type="Proteomes" id="UP000717515">
    <property type="component" value="Unassembled WGS sequence"/>
</dbReference>
<evidence type="ECO:0000313" key="4">
    <source>
        <dbReference type="EMBL" id="KAG9319118.1"/>
    </source>
</evidence>
<dbReference type="PANTHER" id="PTHR45648:SF22">
    <property type="entry name" value="GDSL LIPASE_ACYLHYDROLASE FAMILY PROTEIN (AFU_ORTHOLOGUE AFUA_4G14700)"/>
    <property type="match status" value="1"/>
</dbReference>
<dbReference type="Pfam" id="PF00657">
    <property type="entry name" value="Lipase_GDSL"/>
    <property type="match status" value="1"/>
</dbReference>
<comment type="caution">
    <text evidence="4">The sequence shown here is derived from an EMBL/GenBank/DDBJ whole genome shotgun (WGS) entry which is preliminary data.</text>
</comment>
<feature type="signal peptide" evidence="3">
    <location>
        <begin position="1"/>
        <end position="18"/>
    </location>
</feature>
<evidence type="ECO:0000256" key="3">
    <source>
        <dbReference type="SAM" id="SignalP"/>
    </source>
</evidence>
<proteinExistence type="predicted"/>